<dbReference type="Pfam" id="PF00531">
    <property type="entry name" value="Death"/>
    <property type="match status" value="1"/>
</dbReference>
<sequence length="201" mass="22555">MALPYNKAKGIIFHDGDSFLSQPISSDAPDGLFKISIDLVQLSCHSKPLHGEFLVASNISITKAFKIPNECGTSEVGDGSENRRISSFNDGPVPKRPKTIEADTVKEGCPTYEELQDLAQKLDEWKPLGRHLLNMDESRIKRIESRHKVLDECAHQTLRAWKQTNHTAATYRTLHSALCRVNRRDLAEEFCCVDIGFSSFP</sequence>
<dbReference type="GO" id="GO:0007165">
    <property type="term" value="P:signal transduction"/>
    <property type="evidence" value="ECO:0007669"/>
    <property type="project" value="InterPro"/>
</dbReference>
<dbReference type="InterPro" id="IPR011029">
    <property type="entry name" value="DEATH-like_dom_sf"/>
</dbReference>
<name>A0A2B4REA3_STYPI</name>
<dbReference type="OrthoDB" id="6422954at2759"/>
<evidence type="ECO:0000259" key="2">
    <source>
        <dbReference type="PROSITE" id="PS50017"/>
    </source>
</evidence>
<evidence type="ECO:0000313" key="3">
    <source>
        <dbReference type="EMBL" id="PFX15139.1"/>
    </source>
</evidence>
<organism evidence="3 4">
    <name type="scientific">Stylophora pistillata</name>
    <name type="common">Smooth cauliflower coral</name>
    <dbReference type="NCBI Taxonomy" id="50429"/>
    <lineage>
        <taxon>Eukaryota</taxon>
        <taxon>Metazoa</taxon>
        <taxon>Cnidaria</taxon>
        <taxon>Anthozoa</taxon>
        <taxon>Hexacorallia</taxon>
        <taxon>Scleractinia</taxon>
        <taxon>Astrocoeniina</taxon>
        <taxon>Pocilloporidae</taxon>
        <taxon>Stylophora</taxon>
    </lineage>
</organism>
<dbReference type="InterPro" id="IPR000488">
    <property type="entry name" value="Death_dom"/>
</dbReference>
<dbReference type="AlphaFoldDB" id="A0A2B4REA3"/>
<evidence type="ECO:0000313" key="4">
    <source>
        <dbReference type="Proteomes" id="UP000225706"/>
    </source>
</evidence>
<dbReference type="Proteomes" id="UP000225706">
    <property type="component" value="Unassembled WGS sequence"/>
</dbReference>
<gene>
    <name evidence="3" type="ORF">AWC38_SpisGene20657</name>
</gene>
<feature type="domain" description="Death" evidence="2">
    <location>
        <begin position="133"/>
        <end position="190"/>
    </location>
</feature>
<dbReference type="EMBL" id="LSMT01000681">
    <property type="protein sequence ID" value="PFX15139.1"/>
    <property type="molecule type" value="Genomic_DNA"/>
</dbReference>
<accession>A0A2B4REA3</accession>
<feature type="region of interest" description="Disordered" evidence="1">
    <location>
        <begin position="75"/>
        <end position="95"/>
    </location>
</feature>
<proteinExistence type="predicted"/>
<reference evidence="4" key="1">
    <citation type="journal article" date="2017" name="bioRxiv">
        <title>Comparative analysis of the genomes of Stylophora pistillata and Acropora digitifera provides evidence for extensive differences between species of corals.</title>
        <authorList>
            <person name="Voolstra C.R."/>
            <person name="Li Y."/>
            <person name="Liew Y.J."/>
            <person name="Baumgarten S."/>
            <person name="Zoccola D."/>
            <person name="Flot J.-F."/>
            <person name="Tambutte S."/>
            <person name="Allemand D."/>
            <person name="Aranda M."/>
        </authorList>
    </citation>
    <scope>NUCLEOTIDE SEQUENCE [LARGE SCALE GENOMIC DNA]</scope>
</reference>
<dbReference type="PROSITE" id="PS50017">
    <property type="entry name" value="DEATH_DOMAIN"/>
    <property type="match status" value="1"/>
</dbReference>
<dbReference type="SUPFAM" id="SSF47986">
    <property type="entry name" value="DEATH domain"/>
    <property type="match status" value="1"/>
</dbReference>
<comment type="caution">
    <text evidence="3">The sequence shown here is derived from an EMBL/GenBank/DDBJ whole genome shotgun (WGS) entry which is preliminary data.</text>
</comment>
<dbReference type="Gene3D" id="1.10.533.10">
    <property type="entry name" value="Death Domain, Fas"/>
    <property type="match status" value="1"/>
</dbReference>
<protein>
    <recommendedName>
        <fullName evidence="2">Death domain-containing protein</fullName>
    </recommendedName>
</protein>
<keyword evidence="4" id="KW-1185">Reference proteome</keyword>
<evidence type="ECO:0000256" key="1">
    <source>
        <dbReference type="SAM" id="MobiDB-lite"/>
    </source>
</evidence>
<dbReference type="CDD" id="cd01670">
    <property type="entry name" value="Death"/>
    <property type="match status" value="1"/>
</dbReference>